<sequence>MNAEVAWGGEWEHPCGATGEAVWDDEDTASSGHDCDRGGEVTWSAEWECHRCGAGGDDQFDDDTTTYADHECAENAVDDGVAA</sequence>
<accession>A0ABT6HYA2</accession>
<dbReference type="Proteomes" id="UP001223144">
    <property type="component" value="Unassembled WGS sequence"/>
</dbReference>
<keyword evidence="2" id="KW-1185">Reference proteome</keyword>
<evidence type="ECO:0000313" key="1">
    <source>
        <dbReference type="EMBL" id="MDH2393385.1"/>
    </source>
</evidence>
<organism evidence="1 2">
    <name type="scientific">Streptomyces chengmaiensis</name>
    <dbReference type="NCBI Taxonomy" id="3040919"/>
    <lineage>
        <taxon>Bacteria</taxon>
        <taxon>Bacillati</taxon>
        <taxon>Actinomycetota</taxon>
        <taxon>Actinomycetes</taxon>
        <taxon>Kitasatosporales</taxon>
        <taxon>Streptomycetaceae</taxon>
        <taxon>Streptomyces</taxon>
    </lineage>
</organism>
<proteinExistence type="predicted"/>
<reference evidence="1 2" key="1">
    <citation type="submission" date="2023-04" db="EMBL/GenBank/DDBJ databases">
        <title>Streptomyces chengmaiensis sp. nov. isolated from the stem of mangrove plant in Hainan.</title>
        <authorList>
            <person name="Huang X."/>
            <person name="Zhou S."/>
            <person name="Chu X."/>
            <person name="Xie Y."/>
            <person name="Lin Y."/>
        </authorList>
    </citation>
    <scope>NUCLEOTIDE SEQUENCE [LARGE SCALE GENOMIC DNA]</scope>
    <source>
        <strain evidence="1 2">HNM0663</strain>
    </source>
</reference>
<dbReference type="RefSeq" id="WP_279932637.1">
    <property type="nucleotide sequence ID" value="NZ_JARWBG010000065.1"/>
</dbReference>
<protein>
    <submittedName>
        <fullName evidence="1">Uncharacterized protein</fullName>
    </submittedName>
</protein>
<gene>
    <name evidence="1" type="ORF">QCN29_32400</name>
</gene>
<name>A0ABT6HYA2_9ACTN</name>
<comment type="caution">
    <text evidence="1">The sequence shown here is derived from an EMBL/GenBank/DDBJ whole genome shotgun (WGS) entry which is preliminary data.</text>
</comment>
<evidence type="ECO:0000313" key="2">
    <source>
        <dbReference type="Proteomes" id="UP001223144"/>
    </source>
</evidence>
<dbReference type="EMBL" id="JARWBG010000065">
    <property type="protein sequence ID" value="MDH2393385.1"/>
    <property type="molecule type" value="Genomic_DNA"/>
</dbReference>